<dbReference type="Proteomes" id="UP000805704">
    <property type="component" value="Chromosome 10"/>
</dbReference>
<name>A0ACB7FIT7_NIBAL</name>
<organism evidence="1 2">
    <name type="scientific">Nibea albiflora</name>
    <name type="common">Yellow drum</name>
    <name type="synonym">Corvina albiflora</name>
    <dbReference type="NCBI Taxonomy" id="240163"/>
    <lineage>
        <taxon>Eukaryota</taxon>
        <taxon>Metazoa</taxon>
        <taxon>Chordata</taxon>
        <taxon>Craniata</taxon>
        <taxon>Vertebrata</taxon>
        <taxon>Euteleostomi</taxon>
        <taxon>Actinopterygii</taxon>
        <taxon>Neopterygii</taxon>
        <taxon>Teleostei</taxon>
        <taxon>Neoteleostei</taxon>
        <taxon>Acanthomorphata</taxon>
        <taxon>Eupercaria</taxon>
        <taxon>Sciaenidae</taxon>
        <taxon>Nibea</taxon>
    </lineage>
</organism>
<reference evidence="1" key="1">
    <citation type="submission" date="2020-04" db="EMBL/GenBank/DDBJ databases">
        <title>A chromosome-scale assembly and high-density genetic map of the yellow drum (Nibea albiflora) genome.</title>
        <authorList>
            <person name="Xu D."/>
            <person name="Zhang W."/>
            <person name="Chen R."/>
            <person name="Tan P."/>
            <person name="Wang L."/>
            <person name="Song H."/>
            <person name="Tian L."/>
            <person name="Zhu Q."/>
            <person name="Wang B."/>
        </authorList>
    </citation>
    <scope>NUCLEOTIDE SEQUENCE</scope>
    <source>
        <strain evidence="1">ZJHYS-2018</strain>
    </source>
</reference>
<protein>
    <submittedName>
        <fullName evidence="1">Uncharacterized protein</fullName>
    </submittedName>
</protein>
<comment type="caution">
    <text evidence="1">The sequence shown here is derived from an EMBL/GenBank/DDBJ whole genome shotgun (WGS) entry which is preliminary data.</text>
</comment>
<evidence type="ECO:0000313" key="1">
    <source>
        <dbReference type="EMBL" id="KAG8014327.1"/>
    </source>
</evidence>
<gene>
    <name evidence="1" type="ORF">GBF38_017302</name>
</gene>
<accession>A0ACB7FIT7</accession>
<sequence>APGTGILAPPAAQPQQRQQQTAVGTSGTEILAGTTCCQRQQPQQVTAAGAPGTGMPALSAAHLQQQQQTAVGMSGIGMPAPPTCLPAAITTGHHGRSNWHRDASATCSNHSS</sequence>
<dbReference type="EMBL" id="CM024798">
    <property type="protein sequence ID" value="KAG8014327.1"/>
    <property type="molecule type" value="Genomic_DNA"/>
</dbReference>
<keyword evidence="2" id="KW-1185">Reference proteome</keyword>
<proteinExistence type="predicted"/>
<evidence type="ECO:0000313" key="2">
    <source>
        <dbReference type="Proteomes" id="UP000805704"/>
    </source>
</evidence>
<feature type="non-terminal residue" evidence="1">
    <location>
        <position position="1"/>
    </location>
</feature>